<gene>
    <name evidence="2" type="ORF">G6M90_00g050850</name>
</gene>
<evidence type="ECO:0000256" key="1">
    <source>
        <dbReference type="SAM" id="MobiDB-lite"/>
    </source>
</evidence>
<dbReference type="EMBL" id="CP058933">
    <property type="protein sequence ID" value="QLI68030.1"/>
    <property type="molecule type" value="Genomic_DNA"/>
</dbReference>
<feature type="compositionally biased region" description="Basic and acidic residues" evidence="1">
    <location>
        <begin position="12"/>
        <end position="22"/>
    </location>
</feature>
<evidence type="ECO:0000313" key="2">
    <source>
        <dbReference type="EMBL" id="QLI68030.1"/>
    </source>
</evidence>
<protein>
    <submittedName>
        <fullName evidence="2">Uncharacterized protein</fullName>
    </submittedName>
</protein>
<sequence length="43" mass="4557">MEKTPAGENLEEFARGPIHDNDAVEDWSVGDGIPLGTAEGMEA</sequence>
<keyword evidence="3" id="KW-1185">Reference proteome</keyword>
<dbReference type="RefSeq" id="XP_065986501.1">
    <property type="nucleotide sequence ID" value="XM_066130497.1"/>
</dbReference>
<accession>A0A7D5UVN8</accession>
<name>A0A7D5UVN8_9HYPO</name>
<evidence type="ECO:0000313" key="3">
    <source>
        <dbReference type="Proteomes" id="UP000510686"/>
    </source>
</evidence>
<feature type="region of interest" description="Disordered" evidence="1">
    <location>
        <begin position="1"/>
        <end position="43"/>
    </location>
</feature>
<dbReference type="GeneID" id="90967755"/>
<dbReference type="AlphaFoldDB" id="A0A7D5UVN8"/>
<proteinExistence type="predicted"/>
<dbReference type="Proteomes" id="UP000510686">
    <property type="component" value="Chromosome 2"/>
</dbReference>
<reference evidence="2 3" key="1">
    <citation type="submission" date="2020-07" db="EMBL/GenBank/DDBJ databases">
        <title>Telomere length de novo assembly of all 7 chromosomes of the fungus, Metarhizium brunneum, using a novel assembly pipeline.</title>
        <authorList>
            <person name="Saud z."/>
            <person name="Kortsinoglou A."/>
            <person name="Kouvelis V.N."/>
            <person name="Butt T.M."/>
        </authorList>
    </citation>
    <scope>NUCLEOTIDE SEQUENCE [LARGE SCALE GENOMIC DNA]</scope>
    <source>
        <strain evidence="2 3">4556</strain>
    </source>
</reference>
<organism evidence="2 3">
    <name type="scientific">Metarhizium brunneum</name>
    <dbReference type="NCBI Taxonomy" id="500148"/>
    <lineage>
        <taxon>Eukaryota</taxon>
        <taxon>Fungi</taxon>
        <taxon>Dikarya</taxon>
        <taxon>Ascomycota</taxon>
        <taxon>Pezizomycotina</taxon>
        <taxon>Sordariomycetes</taxon>
        <taxon>Hypocreomycetidae</taxon>
        <taxon>Hypocreales</taxon>
        <taxon>Clavicipitaceae</taxon>
        <taxon>Metarhizium</taxon>
    </lineage>
</organism>
<dbReference type="KEGG" id="mbrn:90967755"/>